<dbReference type="PANTHER" id="PTHR11014">
    <property type="entry name" value="PEPTIDASE M20 FAMILY MEMBER"/>
    <property type="match status" value="1"/>
</dbReference>
<gene>
    <name evidence="2" type="ORF">ACF05T_10680</name>
</gene>
<dbReference type="SUPFAM" id="SSF55031">
    <property type="entry name" value="Bacterial exopeptidase dimerisation domain"/>
    <property type="match status" value="1"/>
</dbReference>
<reference evidence="2 3" key="1">
    <citation type="submission" date="2024-10" db="EMBL/GenBank/DDBJ databases">
        <title>The Natural Products Discovery Center: Release of the First 8490 Sequenced Strains for Exploring Actinobacteria Biosynthetic Diversity.</title>
        <authorList>
            <person name="Kalkreuter E."/>
            <person name="Kautsar S.A."/>
            <person name="Yang D."/>
            <person name="Bader C.D."/>
            <person name="Teijaro C.N."/>
            <person name="Fluegel L."/>
            <person name="Davis C.M."/>
            <person name="Simpson J.R."/>
            <person name="Lauterbach L."/>
            <person name="Steele A.D."/>
            <person name="Gui C."/>
            <person name="Meng S."/>
            <person name="Li G."/>
            <person name="Viehrig K."/>
            <person name="Ye F."/>
            <person name="Su P."/>
            <person name="Kiefer A.F."/>
            <person name="Nichols A."/>
            <person name="Cepeda A.J."/>
            <person name="Yan W."/>
            <person name="Fan B."/>
            <person name="Jiang Y."/>
            <person name="Adhikari A."/>
            <person name="Zheng C.-J."/>
            <person name="Schuster L."/>
            <person name="Cowan T.M."/>
            <person name="Smanski M.J."/>
            <person name="Chevrette M.G."/>
            <person name="De Carvalho L.P.S."/>
            <person name="Shen B."/>
        </authorList>
    </citation>
    <scope>NUCLEOTIDE SEQUENCE [LARGE SCALE GENOMIC DNA]</scope>
    <source>
        <strain evidence="2 3">NPDC015755</strain>
    </source>
</reference>
<dbReference type="InterPro" id="IPR036264">
    <property type="entry name" value="Bact_exopeptidase_dim_dom"/>
</dbReference>
<dbReference type="SUPFAM" id="SSF53187">
    <property type="entry name" value="Zn-dependent exopeptidases"/>
    <property type="match status" value="1"/>
</dbReference>
<evidence type="ECO:0000313" key="2">
    <source>
        <dbReference type="EMBL" id="MFF8276555.1"/>
    </source>
</evidence>
<dbReference type="PANTHER" id="PTHR11014:SF63">
    <property type="entry name" value="METALLOPEPTIDASE, PUTATIVE (AFU_ORTHOLOGUE AFUA_6G09600)-RELATED"/>
    <property type="match status" value="1"/>
</dbReference>
<dbReference type="InterPro" id="IPR017439">
    <property type="entry name" value="Amidohydrolase"/>
</dbReference>
<dbReference type="InterPro" id="IPR002933">
    <property type="entry name" value="Peptidase_M20"/>
</dbReference>
<dbReference type="EMBL" id="JBIBSM010000005">
    <property type="protein sequence ID" value="MFF8276555.1"/>
    <property type="molecule type" value="Genomic_DNA"/>
</dbReference>
<dbReference type="Pfam" id="PF07687">
    <property type="entry name" value="M20_dimer"/>
    <property type="match status" value="1"/>
</dbReference>
<evidence type="ECO:0000313" key="3">
    <source>
        <dbReference type="Proteomes" id="UP001603013"/>
    </source>
</evidence>
<dbReference type="Gene3D" id="3.30.70.360">
    <property type="match status" value="1"/>
</dbReference>
<comment type="caution">
    <text evidence="2">The sequence shown here is derived from an EMBL/GenBank/DDBJ whole genome shotgun (WGS) entry which is preliminary data.</text>
</comment>
<dbReference type="PIRSF" id="PIRSF005962">
    <property type="entry name" value="Pept_M20D_amidohydro"/>
    <property type="match status" value="1"/>
</dbReference>
<dbReference type="Gene3D" id="3.40.630.10">
    <property type="entry name" value="Zn peptidases"/>
    <property type="match status" value="1"/>
</dbReference>
<protein>
    <submittedName>
        <fullName evidence="2">Amidohydrolase</fullName>
    </submittedName>
</protein>
<accession>A0ABW6Y9Z1</accession>
<feature type="domain" description="Peptidase M20 dimerisation" evidence="1">
    <location>
        <begin position="201"/>
        <end position="294"/>
    </location>
</feature>
<dbReference type="InterPro" id="IPR011650">
    <property type="entry name" value="Peptidase_M20_dimer"/>
</dbReference>
<sequence>MNQLKSREPGSVALPGTLSASLRAELIAFRRDLHMHPELGNQEFRTTAAVKDRLEAAGLAPRVLPAGTGLVCDVGTWDRKRPMLAIRADLDALPIPDVKTVAYRSTVPHRAHACGHDVHTTTVLGAGLVLADLDRQGLLPNAVRLIFQPAEEVLPGGAADAVEAGALDGVGRIIAVHCDPKVDAGRIGMRHGAITSACDRLEITLDGPGGHTARPHLTTDLVTAAARIAVDVPAVLARRVDARSGLSVTWGRIESGHACNVIPQHAALSGTVRCLDLETWRDAPDLVHAAVDEIATLHRAKSTITYVRGVPPVVNDPAVADLLTEAMTARRGPYAIEDTEQSLGGEDFSWYLEHVPGAMARLGVRTPGDTTRRDLHAGDFDVDEHAIQVGVELFTAAALIDAAPTP</sequence>
<dbReference type="Proteomes" id="UP001603013">
    <property type="component" value="Unassembled WGS sequence"/>
</dbReference>
<organism evidence="2 3">
    <name type="scientific">Streptomyces lateritius</name>
    <dbReference type="NCBI Taxonomy" id="67313"/>
    <lineage>
        <taxon>Bacteria</taxon>
        <taxon>Bacillati</taxon>
        <taxon>Actinomycetota</taxon>
        <taxon>Actinomycetes</taxon>
        <taxon>Kitasatosporales</taxon>
        <taxon>Streptomycetaceae</taxon>
        <taxon>Streptomyces</taxon>
    </lineage>
</organism>
<dbReference type="RefSeq" id="WP_391934042.1">
    <property type="nucleotide sequence ID" value="NZ_JBIBSM010000005.1"/>
</dbReference>
<evidence type="ECO:0000259" key="1">
    <source>
        <dbReference type="Pfam" id="PF07687"/>
    </source>
</evidence>
<proteinExistence type="predicted"/>
<dbReference type="NCBIfam" id="TIGR01891">
    <property type="entry name" value="amidohydrolases"/>
    <property type="match status" value="1"/>
</dbReference>
<name>A0ABW6Y9Z1_9ACTN</name>
<keyword evidence="3" id="KW-1185">Reference proteome</keyword>
<dbReference type="Pfam" id="PF01546">
    <property type="entry name" value="Peptidase_M20"/>
    <property type="match status" value="1"/>
</dbReference>